<keyword evidence="8" id="KW-0007">Acetylation</keyword>
<feature type="domain" description="MYST-type HAT" evidence="13">
    <location>
        <begin position="23"/>
        <end position="339"/>
    </location>
</feature>
<dbReference type="InterPro" id="IPR002717">
    <property type="entry name" value="HAT_MYST-type"/>
</dbReference>
<gene>
    <name evidence="14" type="primary">SAS2</name>
    <name evidence="14" type="ORF">CAAN4_B01200</name>
</gene>
<keyword evidence="4" id="KW-0808">Transferase</keyword>
<dbReference type="PANTHER" id="PTHR10615">
    <property type="entry name" value="HISTONE ACETYLTRANSFERASE"/>
    <property type="match status" value="1"/>
</dbReference>
<keyword evidence="6" id="KW-0863">Zinc-finger</keyword>
<comment type="subcellular location">
    <subcellularLocation>
        <location evidence="1">Nucleus</location>
    </subcellularLocation>
</comment>
<keyword evidence="15" id="KW-1185">Reference proteome</keyword>
<dbReference type="Gene3D" id="3.40.630.30">
    <property type="match status" value="1"/>
</dbReference>
<evidence type="ECO:0000256" key="9">
    <source>
        <dbReference type="ARBA" id="ARBA00023015"/>
    </source>
</evidence>
<dbReference type="InterPro" id="IPR016181">
    <property type="entry name" value="Acyl_CoA_acyltransferase"/>
</dbReference>
<proteinExistence type="inferred from homology"/>
<dbReference type="InterPro" id="IPR050603">
    <property type="entry name" value="MYST_HAT"/>
</dbReference>
<evidence type="ECO:0000256" key="8">
    <source>
        <dbReference type="ARBA" id="ARBA00022990"/>
    </source>
</evidence>
<evidence type="ECO:0000313" key="15">
    <source>
        <dbReference type="Proteomes" id="UP001497600"/>
    </source>
</evidence>
<protein>
    <recommendedName>
        <fullName evidence="3">histone acetyltransferase</fullName>
        <ecNumber evidence="3">2.3.1.48</ecNumber>
    </recommendedName>
</protein>
<dbReference type="PANTHER" id="PTHR10615:SF219">
    <property type="entry name" value="HISTONE ACETYLTRANSFERASE KAT5"/>
    <property type="match status" value="1"/>
</dbReference>
<dbReference type="Gene3D" id="1.10.10.10">
    <property type="entry name" value="Winged helix-like DNA-binding domain superfamily/Winged helix DNA-binding domain"/>
    <property type="match status" value="1"/>
</dbReference>
<evidence type="ECO:0000256" key="11">
    <source>
        <dbReference type="ARBA" id="ARBA00023242"/>
    </source>
</evidence>
<name>A0ABP0E6T9_9ASCO</name>
<dbReference type="EC" id="2.3.1.48" evidence="3"/>
<dbReference type="Proteomes" id="UP001497600">
    <property type="component" value="Chromosome B"/>
</dbReference>
<dbReference type="Gene3D" id="3.30.60.60">
    <property type="entry name" value="N-acetyl transferase-like"/>
    <property type="match status" value="1"/>
</dbReference>
<evidence type="ECO:0000259" key="13">
    <source>
        <dbReference type="PROSITE" id="PS51726"/>
    </source>
</evidence>
<evidence type="ECO:0000256" key="2">
    <source>
        <dbReference type="ARBA" id="ARBA00010107"/>
    </source>
</evidence>
<dbReference type="SUPFAM" id="SSF55729">
    <property type="entry name" value="Acyl-CoA N-acyltransferases (Nat)"/>
    <property type="match status" value="1"/>
</dbReference>
<evidence type="ECO:0000313" key="14">
    <source>
        <dbReference type="EMBL" id="CAK7895626.1"/>
    </source>
</evidence>
<accession>A0ABP0E6T9</accession>
<evidence type="ECO:0000256" key="7">
    <source>
        <dbReference type="ARBA" id="ARBA00022833"/>
    </source>
</evidence>
<comment type="similarity">
    <text evidence="2">Belongs to the MYST (SAS/MOZ) family.</text>
</comment>
<keyword evidence="5" id="KW-0479">Metal-binding</keyword>
<keyword evidence="9" id="KW-0805">Transcription regulation</keyword>
<dbReference type="Pfam" id="PF01853">
    <property type="entry name" value="MOZ_SAS"/>
    <property type="match status" value="1"/>
</dbReference>
<organism evidence="14 15">
    <name type="scientific">[Candida] anglica</name>
    <dbReference type="NCBI Taxonomy" id="148631"/>
    <lineage>
        <taxon>Eukaryota</taxon>
        <taxon>Fungi</taxon>
        <taxon>Dikarya</taxon>
        <taxon>Ascomycota</taxon>
        <taxon>Saccharomycotina</taxon>
        <taxon>Pichiomycetes</taxon>
        <taxon>Debaryomycetaceae</taxon>
        <taxon>Kurtzmaniella</taxon>
    </lineage>
</organism>
<dbReference type="EMBL" id="OZ004254">
    <property type="protein sequence ID" value="CAK7895626.1"/>
    <property type="molecule type" value="Genomic_DNA"/>
</dbReference>
<keyword evidence="12" id="KW-0012">Acyltransferase</keyword>
<evidence type="ECO:0000256" key="1">
    <source>
        <dbReference type="ARBA" id="ARBA00004123"/>
    </source>
</evidence>
<dbReference type="InterPro" id="IPR036388">
    <property type="entry name" value="WH-like_DNA-bd_sf"/>
</dbReference>
<evidence type="ECO:0000256" key="6">
    <source>
        <dbReference type="ARBA" id="ARBA00022771"/>
    </source>
</evidence>
<evidence type="ECO:0000256" key="4">
    <source>
        <dbReference type="ARBA" id="ARBA00022679"/>
    </source>
</evidence>
<dbReference type="PROSITE" id="PS51726">
    <property type="entry name" value="MYST_HAT"/>
    <property type="match status" value="1"/>
</dbReference>
<evidence type="ECO:0000256" key="10">
    <source>
        <dbReference type="ARBA" id="ARBA00023163"/>
    </source>
</evidence>
<keyword evidence="7" id="KW-0862">Zinc</keyword>
<evidence type="ECO:0000256" key="3">
    <source>
        <dbReference type="ARBA" id="ARBA00013184"/>
    </source>
</evidence>
<reference evidence="14 15" key="1">
    <citation type="submission" date="2024-01" db="EMBL/GenBank/DDBJ databases">
        <authorList>
            <consortium name="Genoscope - CEA"/>
            <person name="William W."/>
        </authorList>
    </citation>
    <scope>NUCLEOTIDE SEQUENCE [LARGE SCALE GENOMIC DNA]</scope>
    <source>
        <strain evidence="14 15">29B2s-10</strain>
    </source>
</reference>
<keyword evidence="10" id="KW-0804">Transcription</keyword>
<sequence>MGSGLDSSKRKPLSKESEFYGVLDSPNIRRVCFGAYEFDTWYGNAAYFASDRELGTSVSSISANGVENKSKSRKRSVTERVKTSELDKSSPYWLDKLYVCDYCFKYTDVESNWQSHRASCRYATDIPPIGTLMYKDVYTPYIITRVRGFKDELFAQNLCLFGKLFLDNKSVYYNVDQFDFYIIYGQDDHSTSHNTPHFKPMGFFSKEVTAWDSDNNLACICVFPPYQRRRLGSLLIEFSYELAAVTPGQALSGPEFPLSPYGKLSYLRFWSKRLAVILYDMVSAKVTKFNLTELAKVTGFRKEDILMTLEFMETLCDSSSNSKDNIVEFSSVNLGVWCKENKVNVNEESRMLNTEFLIL</sequence>
<keyword evidence="11" id="KW-0539">Nucleus</keyword>
<evidence type="ECO:0000256" key="5">
    <source>
        <dbReference type="ARBA" id="ARBA00022723"/>
    </source>
</evidence>
<evidence type="ECO:0000256" key="12">
    <source>
        <dbReference type="ARBA" id="ARBA00023315"/>
    </source>
</evidence>